<dbReference type="Gene3D" id="2.60.120.10">
    <property type="entry name" value="Jelly Rolls"/>
    <property type="match status" value="1"/>
</dbReference>
<dbReference type="Pfam" id="PF06560">
    <property type="entry name" value="GPI"/>
    <property type="match status" value="1"/>
</dbReference>
<dbReference type="EC" id="5.3.1.9" evidence="3"/>
<protein>
    <recommendedName>
        <fullName evidence="3">glucose-6-phosphate isomerase</fullName>
        <ecNumber evidence="3">5.3.1.9</ecNumber>
    </recommendedName>
</protein>
<accession>A0AAP2USK8</accession>
<dbReference type="RefSeq" id="WP_008816245.1">
    <property type="nucleotide sequence ID" value="NZ_AP025565.1"/>
</dbReference>
<feature type="domain" description="Glucose-6-phosphate isomerase prokaryote" evidence="7">
    <location>
        <begin position="37"/>
        <end position="207"/>
    </location>
</feature>
<evidence type="ECO:0000313" key="9">
    <source>
        <dbReference type="Proteomes" id="UP001203972"/>
    </source>
</evidence>
<evidence type="ECO:0000256" key="4">
    <source>
        <dbReference type="ARBA" id="ARBA00022432"/>
    </source>
</evidence>
<evidence type="ECO:0000256" key="1">
    <source>
        <dbReference type="ARBA" id="ARBA00004926"/>
    </source>
</evidence>
<keyword evidence="4" id="KW-0312">Gluconeogenesis</keyword>
<dbReference type="GO" id="GO:0006094">
    <property type="term" value="P:gluconeogenesis"/>
    <property type="evidence" value="ECO:0007669"/>
    <property type="project" value="UniProtKB-KW"/>
</dbReference>
<dbReference type="SUPFAM" id="SSF51182">
    <property type="entry name" value="RmlC-like cupins"/>
    <property type="match status" value="1"/>
</dbReference>
<evidence type="ECO:0000256" key="2">
    <source>
        <dbReference type="ARBA" id="ARBA00006542"/>
    </source>
</evidence>
<dbReference type="GO" id="GO:0004347">
    <property type="term" value="F:glucose-6-phosphate isomerase activity"/>
    <property type="evidence" value="ECO:0007669"/>
    <property type="project" value="UniProtKB-EC"/>
</dbReference>
<reference evidence="8" key="1">
    <citation type="journal article" date="2022" name="Clin. Infect. Dis.">
        <title>Association between Clostridium innocuum and antibiotic-associated diarrhea in adults and children: A cross-sectional study and comparative genomics analysis.</title>
        <authorList>
            <person name="Cherny K.E."/>
            <person name="Muscat E.B."/>
            <person name="Balaji A."/>
            <person name="Mukherjee J."/>
            <person name="Ozer E.A."/>
            <person name="Angarone M.P."/>
            <person name="Hauser A.R."/>
            <person name="Sichel J.S."/>
            <person name="Amponsah E."/>
            <person name="Kociolek L.K."/>
        </authorList>
    </citation>
    <scope>NUCLEOTIDE SEQUENCE</scope>
    <source>
        <strain evidence="8">NU1-AC-029v</strain>
    </source>
</reference>
<evidence type="ECO:0000256" key="5">
    <source>
        <dbReference type="ARBA" id="ARBA00023152"/>
    </source>
</evidence>
<comment type="caution">
    <text evidence="8">The sequence shown here is derived from an EMBL/GenBank/DDBJ whole genome shotgun (WGS) entry which is preliminary data.</text>
</comment>
<dbReference type="InterPro" id="IPR011051">
    <property type="entry name" value="RmlC_Cupin_sf"/>
</dbReference>
<comment type="pathway">
    <text evidence="1">Carbohydrate degradation; glycolysis; D-glyceraldehyde 3-phosphate and glycerone phosphate from D-glucose: step 2/4.</text>
</comment>
<evidence type="ECO:0000256" key="3">
    <source>
        <dbReference type="ARBA" id="ARBA00011952"/>
    </source>
</evidence>
<dbReference type="EMBL" id="JAKTMA010000056">
    <property type="protein sequence ID" value="MCR0235250.1"/>
    <property type="molecule type" value="Genomic_DNA"/>
</dbReference>
<keyword evidence="8" id="KW-0413">Isomerase</keyword>
<comment type="catalytic activity">
    <reaction evidence="6">
        <text>alpha-D-glucose 6-phosphate = beta-D-fructose 6-phosphate</text>
        <dbReference type="Rhea" id="RHEA:11816"/>
        <dbReference type="ChEBI" id="CHEBI:57634"/>
        <dbReference type="ChEBI" id="CHEBI:58225"/>
        <dbReference type="EC" id="5.3.1.9"/>
    </reaction>
</comment>
<sequence length="272" mass="30905">MLHKLENSGLPIYRDDETGKLALEAPLTYKGFAEKTLSQMKGLFADDSGNDPNENIYDVYRGIMDPKDEELFQTYDYQYDITVVKSGNVGMERKKTSGHYHSYNEMRTYTIPEVYEVLEGTALFVLQRADNFEDTDYENLDVSDLIIARVEAGQAIIVPPNYGHCSVNGGEGDLIFSNLAYVPCRIDYAPVQYYHGLGVYVDVHENEIQTIVNGYYNKLPKAKLATVKENAALGILFHHPVYQEFKKRPEAFTFLGNVDAYVEDIMSMLDIK</sequence>
<dbReference type="Proteomes" id="UP001203972">
    <property type="component" value="Unassembled WGS sequence"/>
</dbReference>
<dbReference type="GO" id="GO:0005737">
    <property type="term" value="C:cytoplasm"/>
    <property type="evidence" value="ECO:0007669"/>
    <property type="project" value="InterPro"/>
</dbReference>
<gene>
    <name evidence="8" type="ORF">MKC95_21010</name>
</gene>
<dbReference type="CDD" id="cd02218">
    <property type="entry name" value="cupin_PGI"/>
    <property type="match status" value="1"/>
</dbReference>
<dbReference type="InterPro" id="IPR014710">
    <property type="entry name" value="RmlC-like_jellyroll"/>
</dbReference>
<comment type="similarity">
    <text evidence="2">Belongs to the archaeal-type GPI family.</text>
</comment>
<evidence type="ECO:0000313" key="8">
    <source>
        <dbReference type="EMBL" id="MCR0235250.1"/>
    </source>
</evidence>
<evidence type="ECO:0000256" key="6">
    <source>
        <dbReference type="ARBA" id="ARBA00029321"/>
    </source>
</evidence>
<keyword evidence="5" id="KW-0324">Glycolysis</keyword>
<proteinExistence type="inferred from homology"/>
<dbReference type="AlphaFoldDB" id="A0AAP2USK8"/>
<dbReference type="InterPro" id="IPR010551">
    <property type="entry name" value="G6P_isomerase_prok"/>
</dbReference>
<dbReference type="GO" id="GO:0006096">
    <property type="term" value="P:glycolytic process"/>
    <property type="evidence" value="ECO:0007669"/>
    <property type="project" value="UniProtKB-KW"/>
</dbReference>
<name>A0AAP2USK8_CLOIN</name>
<evidence type="ECO:0000259" key="7">
    <source>
        <dbReference type="Pfam" id="PF06560"/>
    </source>
</evidence>
<organism evidence="8 9">
    <name type="scientific">Clostridium innocuum</name>
    <dbReference type="NCBI Taxonomy" id="1522"/>
    <lineage>
        <taxon>Bacteria</taxon>
        <taxon>Bacillati</taxon>
        <taxon>Bacillota</taxon>
        <taxon>Clostridia</taxon>
        <taxon>Eubacteriales</taxon>
        <taxon>Clostridiaceae</taxon>
        <taxon>Clostridium</taxon>
    </lineage>
</organism>